<keyword evidence="6 7" id="KW-0472">Membrane</keyword>
<evidence type="ECO:0000256" key="4">
    <source>
        <dbReference type="ARBA" id="ARBA00022692"/>
    </source>
</evidence>
<sequence length="89" mass="9458">MGEDQVAAEIGMSVMATFALAGPILGLAALLGLVIAIFQAATQIQEQTIAQIVKIFVISITLLLFGRVLATPLIEHSVHILNDFPTMVQ</sequence>
<evidence type="ECO:0000256" key="5">
    <source>
        <dbReference type="ARBA" id="ARBA00022989"/>
    </source>
</evidence>
<accession>A0A1C3YA31</accession>
<dbReference type="GeneID" id="45960420"/>
<dbReference type="EMBL" id="FMAJ01000016">
    <property type="protein sequence ID" value="SCB61229.1"/>
    <property type="molecule type" value="Genomic_DNA"/>
</dbReference>
<evidence type="ECO:0000313" key="8">
    <source>
        <dbReference type="EMBL" id="SCB61229.1"/>
    </source>
</evidence>
<comment type="subcellular location">
    <subcellularLocation>
        <location evidence="1">Cell membrane</location>
        <topology evidence="1">Multi-pass membrane protein</topology>
    </subcellularLocation>
</comment>
<dbReference type="Proteomes" id="UP000198723">
    <property type="component" value="Unassembled WGS sequence"/>
</dbReference>
<evidence type="ECO:0000256" key="2">
    <source>
        <dbReference type="ARBA" id="ARBA00006156"/>
    </source>
</evidence>
<dbReference type="PANTHER" id="PTHR34040:SF2">
    <property type="entry name" value="FLAGELLAR BIOSYNTHETIC PROTEIN FLIQ"/>
    <property type="match status" value="1"/>
</dbReference>
<dbReference type="STRING" id="1138170.GA0061105_11633"/>
<reference evidence="8 9" key="1">
    <citation type="submission" date="2016-08" db="EMBL/GenBank/DDBJ databases">
        <authorList>
            <person name="Seilhamer J.J."/>
        </authorList>
    </citation>
    <scope>NUCLEOTIDE SEQUENCE [LARGE SCALE GENOMIC DNA]</scope>
    <source>
        <strain evidence="8 9">HBR26</strain>
    </source>
</reference>
<dbReference type="Pfam" id="PF01313">
    <property type="entry name" value="Bac_export_3"/>
    <property type="match status" value="1"/>
</dbReference>
<gene>
    <name evidence="8" type="ORF">GA0061105_11633</name>
</gene>
<feature type="transmembrane region" description="Helical" evidence="7">
    <location>
        <begin position="20"/>
        <end position="40"/>
    </location>
</feature>
<dbReference type="PANTHER" id="PTHR34040">
    <property type="entry name" value="FLAGELLAR BIOSYNTHETIC PROTEIN FLIQ"/>
    <property type="match status" value="1"/>
</dbReference>
<name>A0A1C3YA31_9HYPH</name>
<feature type="transmembrane region" description="Helical" evidence="7">
    <location>
        <begin position="52"/>
        <end position="74"/>
    </location>
</feature>
<comment type="similarity">
    <text evidence="2">Belongs to the FliQ/MopD/SpaQ family.</text>
</comment>
<organism evidence="8 9">
    <name type="scientific">Rhizobium aethiopicum</name>
    <dbReference type="NCBI Taxonomy" id="1138170"/>
    <lineage>
        <taxon>Bacteria</taxon>
        <taxon>Pseudomonadati</taxon>
        <taxon>Pseudomonadota</taxon>
        <taxon>Alphaproteobacteria</taxon>
        <taxon>Hyphomicrobiales</taxon>
        <taxon>Rhizobiaceae</taxon>
        <taxon>Rhizobium/Agrobacterium group</taxon>
        <taxon>Rhizobium</taxon>
    </lineage>
</organism>
<proteinExistence type="inferred from homology"/>
<dbReference type="InterPro" id="IPR002191">
    <property type="entry name" value="Bac_export_3"/>
</dbReference>
<dbReference type="GO" id="GO:0009306">
    <property type="term" value="P:protein secretion"/>
    <property type="evidence" value="ECO:0007669"/>
    <property type="project" value="InterPro"/>
</dbReference>
<evidence type="ECO:0000313" key="9">
    <source>
        <dbReference type="Proteomes" id="UP000198723"/>
    </source>
</evidence>
<dbReference type="AlphaFoldDB" id="A0A1C3YA31"/>
<keyword evidence="4 7" id="KW-0812">Transmembrane</keyword>
<keyword evidence="5 7" id="KW-1133">Transmembrane helix</keyword>
<dbReference type="GO" id="GO:0005886">
    <property type="term" value="C:plasma membrane"/>
    <property type="evidence" value="ECO:0007669"/>
    <property type="project" value="UniProtKB-SubCell"/>
</dbReference>
<evidence type="ECO:0000256" key="1">
    <source>
        <dbReference type="ARBA" id="ARBA00004651"/>
    </source>
</evidence>
<evidence type="ECO:0000256" key="3">
    <source>
        <dbReference type="ARBA" id="ARBA00022475"/>
    </source>
</evidence>
<dbReference type="PRINTS" id="PR00952">
    <property type="entry name" value="TYPE3IMQPROT"/>
</dbReference>
<keyword evidence="8" id="KW-0966">Cell projection</keyword>
<dbReference type="RefSeq" id="WP_046977183.1">
    <property type="nucleotide sequence ID" value="NZ_FMAJ01000016.1"/>
</dbReference>
<keyword evidence="3" id="KW-1003">Cell membrane</keyword>
<protein>
    <submittedName>
        <fullName evidence="8">Flagellar biosynthetic protein FliQ</fullName>
    </submittedName>
</protein>
<evidence type="ECO:0000256" key="6">
    <source>
        <dbReference type="ARBA" id="ARBA00023136"/>
    </source>
</evidence>
<keyword evidence="8" id="KW-0282">Flagellum</keyword>
<evidence type="ECO:0000256" key="7">
    <source>
        <dbReference type="SAM" id="Phobius"/>
    </source>
</evidence>
<keyword evidence="8" id="KW-0969">Cilium</keyword>